<dbReference type="PROSITE" id="PS51650">
    <property type="entry name" value="C2_DOCK"/>
    <property type="match status" value="1"/>
</dbReference>
<feature type="compositionally biased region" description="Low complexity" evidence="6">
    <location>
        <begin position="21"/>
        <end position="39"/>
    </location>
</feature>
<evidence type="ECO:0000256" key="1">
    <source>
        <dbReference type="ARBA" id="ARBA00004496"/>
    </source>
</evidence>
<dbReference type="STRING" id="1330018.A0A167GP78"/>
<dbReference type="OrthoDB" id="18896at2759"/>
<dbReference type="InterPro" id="IPR056372">
    <property type="entry name" value="TPR_DOCK"/>
</dbReference>
<evidence type="ECO:0000259" key="7">
    <source>
        <dbReference type="PROSITE" id="PS51650"/>
    </source>
</evidence>
<dbReference type="InterPro" id="IPR043161">
    <property type="entry name" value="DOCK_C_lobe_A"/>
</dbReference>
<reference evidence="9 10" key="1">
    <citation type="journal article" date="2016" name="Mol. Biol. Evol.">
        <title>Comparative Genomics of Early-Diverging Mushroom-Forming Fungi Provides Insights into the Origins of Lignocellulose Decay Capabilities.</title>
        <authorList>
            <person name="Nagy L.G."/>
            <person name="Riley R."/>
            <person name="Tritt A."/>
            <person name="Adam C."/>
            <person name="Daum C."/>
            <person name="Floudas D."/>
            <person name="Sun H."/>
            <person name="Yadav J.S."/>
            <person name="Pangilinan J."/>
            <person name="Larsson K.H."/>
            <person name="Matsuura K."/>
            <person name="Barry K."/>
            <person name="Labutti K."/>
            <person name="Kuo R."/>
            <person name="Ohm R.A."/>
            <person name="Bhattacharya S.S."/>
            <person name="Shirouzu T."/>
            <person name="Yoshinaga Y."/>
            <person name="Martin F.M."/>
            <person name="Grigoriev I.V."/>
            <person name="Hibbett D.S."/>
        </authorList>
    </citation>
    <scope>NUCLEOTIDE SEQUENCE [LARGE SCALE GENOMIC DNA]</scope>
    <source>
        <strain evidence="9 10">TUFC12733</strain>
    </source>
</reference>
<feature type="region of interest" description="Disordered" evidence="6">
    <location>
        <begin position="310"/>
        <end position="339"/>
    </location>
</feature>
<feature type="region of interest" description="Disordered" evidence="6">
    <location>
        <begin position="117"/>
        <end position="147"/>
    </location>
</feature>
<dbReference type="GO" id="GO:0005085">
    <property type="term" value="F:guanyl-nucleotide exchange factor activity"/>
    <property type="evidence" value="ECO:0007669"/>
    <property type="project" value="UniProtKB-KW"/>
</dbReference>
<proteinExistence type="inferred from homology"/>
<feature type="compositionally biased region" description="Polar residues" evidence="6">
    <location>
        <begin position="40"/>
        <end position="90"/>
    </location>
</feature>
<feature type="region of interest" description="Disordered" evidence="6">
    <location>
        <begin position="513"/>
        <end position="541"/>
    </location>
</feature>
<evidence type="ECO:0000256" key="4">
    <source>
        <dbReference type="ARBA" id="ARBA00022658"/>
    </source>
</evidence>
<comment type="subcellular location">
    <subcellularLocation>
        <location evidence="1">Cytoplasm</location>
    </subcellularLocation>
</comment>
<dbReference type="CDD" id="cd08679">
    <property type="entry name" value="C2_DOCK180_related"/>
    <property type="match status" value="1"/>
</dbReference>
<dbReference type="Proteomes" id="UP000076738">
    <property type="component" value="Unassembled WGS sequence"/>
</dbReference>
<dbReference type="Pfam" id="PF14429">
    <property type="entry name" value="DOCK-C2"/>
    <property type="match status" value="1"/>
</dbReference>
<keyword evidence="10" id="KW-1185">Reference proteome</keyword>
<dbReference type="Gene3D" id="1.20.1270.350">
    <property type="entry name" value="Dedicator of cytokinesis N-terminal subdomain"/>
    <property type="match status" value="1"/>
</dbReference>
<evidence type="ECO:0000313" key="10">
    <source>
        <dbReference type="Proteomes" id="UP000076738"/>
    </source>
</evidence>
<keyword evidence="3" id="KW-0597">Phosphoprotein</keyword>
<dbReference type="GO" id="GO:0031267">
    <property type="term" value="F:small GTPase binding"/>
    <property type="evidence" value="ECO:0007669"/>
    <property type="project" value="TreeGrafter"/>
</dbReference>
<evidence type="ECO:0000256" key="5">
    <source>
        <dbReference type="PROSITE-ProRule" id="PRU00983"/>
    </source>
</evidence>
<dbReference type="CDD" id="cd11684">
    <property type="entry name" value="DHR2_DOCK"/>
    <property type="match status" value="1"/>
</dbReference>
<evidence type="ECO:0000256" key="6">
    <source>
        <dbReference type="SAM" id="MobiDB-lite"/>
    </source>
</evidence>
<dbReference type="Pfam" id="PF06920">
    <property type="entry name" value="DHR-2_Lobe_A"/>
    <property type="match status" value="1"/>
</dbReference>
<accession>A0A167GP78</accession>
<dbReference type="InterPro" id="IPR042455">
    <property type="entry name" value="DOCK_N_sub1"/>
</dbReference>
<feature type="compositionally biased region" description="Polar residues" evidence="6">
    <location>
        <begin position="117"/>
        <end position="131"/>
    </location>
</feature>
<dbReference type="Pfam" id="PF23554">
    <property type="entry name" value="TPR_DOCK"/>
    <property type="match status" value="2"/>
</dbReference>
<evidence type="ECO:0008006" key="11">
    <source>
        <dbReference type="Google" id="ProtNLM"/>
    </source>
</evidence>
<feature type="compositionally biased region" description="Polar residues" evidence="6">
    <location>
        <begin position="2281"/>
        <end position="2334"/>
    </location>
</feature>
<name>A0A167GP78_CALVF</name>
<dbReference type="InterPro" id="IPR046769">
    <property type="entry name" value="DOCKER_Lobe_A"/>
</dbReference>
<dbReference type="InterPro" id="IPR043162">
    <property type="entry name" value="DOCK_C_lobe_C"/>
</dbReference>
<dbReference type="InterPro" id="IPR027357">
    <property type="entry name" value="DOCKER_dom"/>
</dbReference>
<feature type="domain" description="C2 DOCK-type" evidence="7">
    <location>
        <begin position="815"/>
        <end position="1025"/>
    </location>
</feature>
<dbReference type="PROSITE" id="PS51651">
    <property type="entry name" value="DOCKER"/>
    <property type="match status" value="1"/>
</dbReference>
<evidence type="ECO:0000256" key="3">
    <source>
        <dbReference type="ARBA" id="ARBA00022553"/>
    </source>
</evidence>
<sequence length="2334" mass="258537">MSLPRGPRPAGSKASIAVSQTPSGTSSTPSPVGSATVTPGPSTIFTPDTSIMSAPPGSSTTNAYNPYSAMSPSHQPQQARSSPQRNSTSYGKWEPLSSILYGVVSFPFSIAQQAQPLARTASSRKTGSRVNGSRKLNGAGGSDPDHLEALAEDDVGEREGRDWSDWQGLEVGDEVYAFEKYVQKEGASIWYRGYVARYPTVPPIATSTSLLGGQQTRTVPTSILDEPHVFVSLFPASIIHIRDELNDYDEGKLADAYRSLRAGLDAPGGSIPGLSGRPMETLKEEDESVDGSASGDKKALRASVSSRFTNHAPNGTLVRTNHPTNIPHPEGGIERPPRPLPSFKIQDDTSSGAEQPLVDEIAAALREWHALLYVYLNRRDYRLFQTVQGHIEALHLGRRQLLANTLGLEETLNLRRDCVARLVRGNVVQGLDVIVRHPAWGGLVTVDVEGEVDPRSWVSAVRMYAMQASLAYIDASPSGGPLYNFKGSALSNPQSSLGAAGTPLPSALFSPMMSQHGRNRSEDTYSVTTRHLESRNGKGSQSGAKFYHVYLELRAFVASICAPGETVELYFSLYDKSASPPRFLTEEYCAVLNHRGVAAREWNEQGTMGRLRTVFTELGEHDVQEAIYLVCRIVRCGGMKSGQEASSSGASGRRGSSDVASMLGAAAGPDDSATLNGLQPGTNTVGGRTVTPFGLRTSEGQPTYFRRPFGCAVLELSQLTKMSADRSDTSNMREHVMPIFVPMNEGGFSTLHQEIIASRTKEFDRSPRAERLGVNIKVFYGDAKTIIRENPSLMHDTPITYRLGFPDVVFPSDVRNDVYIKLWSGEFFSGTLGSNTGVSALRQSISRGSSGNIQVTVEVRTAAGATVEGAIIKGSGEPPVTYFHSLVYYKNNSPTFGELLKLQLPPDLMQSCHLFFTLRNRKTADRLSTNLNPAGRNAAPDASDRPFAFGYLPLFPDGKAFVKDGEHNLLLFKADRLQQIMAPDYLDAPWSAADRTKLDQISIPANLAKSASLTRDSLIIRSYLCSTRFTQNSVLLELLDWERLSSTSQIHTVLSRFTFGGEGEIVKFLRDIFDSLFSILVSSLNHQGDLDDAVFNALVTVLGIIQDRRFTNFQPVLDVYIEEHFSCAPASSHLIHSMNRLLSNPSGAETATKLRSAFKVWHHLFRFIMRARALQKSKEVGMGATSEHLESSFKKELRQHLGEINRLMSLPSPASIGTQTFALQHFTSILPDLGESFSSTDLVSIATGFANSIVASRGPNVTWKLLMYLQLVQGFLFDDPRSRTPLIESVVSWIKPHFGKYDEYVHVQAGDTENAKDKARIQWLESTRLCVTIMAVMLDKINQSLVDPAVRADRKAHRQEQDNVEYMLPLLPKLLESYRELQSTASRQAIARSRSTTTMATSAPVVFPASYPFALVANSPAAAQASGYKSPIIGADFSAFFNTTLAETAVVLLVLILSAPTKHLLAFFDWLLEVEGSENVGRFLSQFFKVAVSILSNESFPSTWLNVNILAHKVILKISEPISEVLIGQYIPDQKMTYQFNSTMWEDAFLMLFKLLSSPQLVIEDFSPQKRRAVWRLAGDLRVDGAAIIARLWEALGWPETVSTQSGVIGRYGGYQVALAGLVDHVLGLCLSHHDQLRTAAVEILYSMIVSAFRLEGHFNAIENELINTLDKLFMSDVKGDQIARDFFIGHLRSLFESSNVEDALRERVADFLESVDLFLELLLNVRELPDGDEYQDDRVIATLRLMNFIRRIGRDEIYIKYVHQLVNMHLQSQNFVEAALTLKLHADLYDWDLSTIVDPMPELNLPRQSQFDRKETLSLLVLDYLGKGKAWEIGVEICKELATQHGEVTFNYQKLSEILMHQATLLDRIVNDQRYYPEYFRVGFYGNFPAALQNKQFIYRGYEWEKFGAFCERMLNKHPAAQLLKAMVTPTEEIMFGPEQFIQCAVVVPEPDRGHVVFLNPEVPTQVRNYYEHSEINLFSSSRPFSKEGTSSTSELRERDIWVEKTYYRTEAAFPTVLRRSEIVDFNVEEMSPVENALNDVLAKTKELANLEVRFTNMSRTDQPVSTNALSMSLNSAVDSPVNGGVALYRQAFLGPDYLPLHPENAALVQRLRDAIDEQVRVIARCLQLHGRLCPYEMQPFHQTLEKFFRKNFHEEIQRLPAVTTAELNGVGPATGEMFSPATEVFDAMSMTSLGQDTRKRSLSSGQVVTLPPIQPVSHIPLDPSMYTRSSASMDARRPEDPNALASKPSLTPLQRHVAHLSRNGIQGLSAGPNDRGSEAPSSPNESTVNVVESSPSQIIPRNPSVPSLNSVKKSTSRLSISRLGSTLSWGRR</sequence>
<comment type="similarity">
    <text evidence="5">Belongs to the DOCK family.</text>
</comment>
<dbReference type="InterPro" id="IPR032376">
    <property type="entry name" value="DOCK_N"/>
</dbReference>
<dbReference type="GO" id="GO:0007264">
    <property type="term" value="P:small GTPase-mediated signal transduction"/>
    <property type="evidence" value="ECO:0007669"/>
    <property type="project" value="InterPro"/>
</dbReference>
<dbReference type="Gene3D" id="2.60.40.150">
    <property type="entry name" value="C2 domain"/>
    <property type="match status" value="1"/>
</dbReference>
<dbReference type="InterPro" id="IPR016024">
    <property type="entry name" value="ARM-type_fold"/>
</dbReference>
<dbReference type="Pfam" id="PF16172">
    <property type="entry name" value="DOCK_N"/>
    <property type="match status" value="1"/>
</dbReference>
<dbReference type="InterPro" id="IPR035892">
    <property type="entry name" value="C2_domain_sf"/>
</dbReference>
<feature type="compositionally biased region" description="Low complexity" evidence="6">
    <location>
        <begin position="645"/>
        <end position="654"/>
    </location>
</feature>
<feature type="region of interest" description="Disordered" evidence="6">
    <location>
        <begin position="2266"/>
        <end position="2334"/>
    </location>
</feature>
<dbReference type="SUPFAM" id="SSF48371">
    <property type="entry name" value="ARM repeat"/>
    <property type="match status" value="1"/>
</dbReference>
<feature type="compositionally biased region" description="Polar residues" evidence="6">
    <location>
        <begin position="310"/>
        <end position="324"/>
    </location>
</feature>
<dbReference type="Gene3D" id="1.20.58.740">
    <property type="match status" value="1"/>
</dbReference>
<feature type="region of interest" description="Disordered" evidence="6">
    <location>
        <begin position="640"/>
        <end position="693"/>
    </location>
</feature>
<feature type="compositionally biased region" description="Polar residues" evidence="6">
    <location>
        <begin position="673"/>
        <end position="686"/>
    </location>
</feature>
<dbReference type="GO" id="GO:0005737">
    <property type="term" value="C:cytoplasm"/>
    <property type="evidence" value="ECO:0007669"/>
    <property type="project" value="UniProtKB-SubCell"/>
</dbReference>
<organism evidence="9 10">
    <name type="scientific">Calocera viscosa (strain TUFC12733)</name>
    <dbReference type="NCBI Taxonomy" id="1330018"/>
    <lineage>
        <taxon>Eukaryota</taxon>
        <taxon>Fungi</taxon>
        <taxon>Dikarya</taxon>
        <taxon>Basidiomycota</taxon>
        <taxon>Agaricomycotina</taxon>
        <taxon>Dacrymycetes</taxon>
        <taxon>Dacrymycetales</taxon>
        <taxon>Dacrymycetaceae</taxon>
        <taxon>Calocera</taxon>
    </lineage>
</organism>
<evidence type="ECO:0000256" key="2">
    <source>
        <dbReference type="ARBA" id="ARBA00022490"/>
    </source>
</evidence>
<keyword evidence="2" id="KW-0963">Cytoplasm</keyword>
<dbReference type="Gene3D" id="1.25.40.410">
    <property type="match status" value="1"/>
</dbReference>
<feature type="region of interest" description="Disordered" evidence="6">
    <location>
        <begin position="1"/>
        <end position="90"/>
    </location>
</feature>
<dbReference type="GO" id="GO:0005886">
    <property type="term" value="C:plasma membrane"/>
    <property type="evidence" value="ECO:0007669"/>
    <property type="project" value="TreeGrafter"/>
</dbReference>
<evidence type="ECO:0000259" key="8">
    <source>
        <dbReference type="PROSITE" id="PS51651"/>
    </source>
</evidence>
<evidence type="ECO:0000313" key="9">
    <source>
        <dbReference type="EMBL" id="KZO90762.1"/>
    </source>
</evidence>
<feature type="region of interest" description="Disordered" evidence="6">
    <location>
        <begin position="2198"/>
        <end position="2252"/>
    </location>
</feature>
<dbReference type="InterPro" id="IPR026791">
    <property type="entry name" value="DOCK"/>
</dbReference>
<dbReference type="InterPro" id="IPR046773">
    <property type="entry name" value="DOCKER_Lobe_C"/>
</dbReference>
<dbReference type="PANTHER" id="PTHR45653:SF10">
    <property type="entry name" value="MYOBLAST CITY, ISOFORM B"/>
    <property type="match status" value="1"/>
</dbReference>
<dbReference type="PANTHER" id="PTHR45653">
    <property type="entry name" value="DEDICATOR OF CYTOKINESIS"/>
    <property type="match status" value="1"/>
</dbReference>
<feature type="region of interest" description="Disordered" evidence="6">
    <location>
        <begin position="267"/>
        <end position="296"/>
    </location>
</feature>
<keyword evidence="4" id="KW-0344">Guanine-nucleotide releasing factor</keyword>
<feature type="domain" description="DOCKER" evidence="8">
    <location>
        <begin position="1750"/>
        <end position="2166"/>
    </location>
</feature>
<dbReference type="EMBL" id="KV417335">
    <property type="protein sequence ID" value="KZO90762.1"/>
    <property type="molecule type" value="Genomic_DNA"/>
</dbReference>
<gene>
    <name evidence="9" type="ORF">CALVIDRAFT_506467</name>
</gene>
<dbReference type="Pfam" id="PF20421">
    <property type="entry name" value="DHR-2_Lobe_C"/>
    <property type="match status" value="1"/>
</dbReference>
<dbReference type="InterPro" id="IPR027007">
    <property type="entry name" value="C2_DOCK-type_domain"/>
</dbReference>
<protein>
    <recommendedName>
        <fullName evidence="11">Cytoplasmic protein</fullName>
    </recommendedName>
</protein>